<evidence type="ECO:0000256" key="3">
    <source>
        <dbReference type="ARBA" id="ARBA00022723"/>
    </source>
</evidence>
<dbReference type="Pfam" id="PF08240">
    <property type="entry name" value="ADH_N"/>
    <property type="match status" value="1"/>
</dbReference>
<evidence type="ECO:0000256" key="1">
    <source>
        <dbReference type="ARBA" id="ARBA00001947"/>
    </source>
</evidence>
<evidence type="ECO:0000256" key="2">
    <source>
        <dbReference type="ARBA" id="ARBA00008072"/>
    </source>
</evidence>
<evidence type="ECO:0000313" key="8">
    <source>
        <dbReference type="Proteomes" id="UP000319663"/>
    </source>
</evidence>
<accession>A0A507R3X1</accession>
<keyword evidence="4" id="KW-0862">Zinc</keyword>
<dbReference type="InterPro" id="IPR036291">
    <property type="entry name" value="NAD(P)-bd_dom_sf"/>
</dbReference>
<keyword evidence="5" id="KW-0560">Oxidoreductase</keyword>
<dbReference type="InterPro" id="IPR011032">
    <property type="entry name" value="GroES-like_sf"/>
</dbReference>
<name>A0A507R3X1_MONPU</name>
<dbReference type="STRING" id="5098.A0A507R3X1"/>
<feature type="domain" description="Alcohol dehydrogenase-like N-terminal" evidence="6">
    <location>
        <begin position="46"/>
        <end position="121"/>
    </location>
</feature>
<keyword evidence="8" id="KW-1185">Reference proteome</keyword>
<dbReference type="Gene3D" id="3.40.50.720">
    <property type="entry name" value="NAD(P)-binding Rossmann-like Domain"/>
    <property type="match status" value="1"/>
</dbReference>
<reference evidence="7 8" key="1">
    <citation type="submission" date="2019-06" db="EMBL/GenBank/DDBJ databases">
        <title>Wine fermentation using esterase from Monascus purpureus.</title>
        <authorList>
            <person name="Geng C."/>
            <person name="Zhang Y."/>
        </authorList>
    </citation>
    <scope>NUCLEOTIDE SEQUENCE [LARGE SCALE GENOMIC DNA]</scope>
    <source>
        <strain evidence="7">HQ1</strain>
    </source>
</reference>
<organism evidence="7 8">
    <name type="scientific">Monascus purpureus</name>
    <name type="common">Red mold</name>
    <name type="synonym">Monascus anka</name>
    <dbReference type="NCBI Taxonomy" id="5098"/>
    <lineage>
        <taxon>Eukaryota</taxon>
        <taxon>Fungi</taxon>
        <taxon>Dikarya</taxon>
        <taxon>Ascomycota</taxon>
        <taxon>Pezizomycotina</taxon>
        <taxon>Eurotiomycetes</taxon>
        <taxon>Eurotiomycetidae</taxon>
        <taxon>Eurotiales</taxon>
        <taxon>Aspergillaceae</taxon>
        <taxon>Monascus</taxon>
    </lineage>
</organism>
<dbReference type="GO" id="GO:0046872">
    <property type="term" value="F:metal ion binding"/>
    <property type="evidence" value="ECO:0007669"/>
    <property type="project" value="UniProtKB-KW"/>
</dbReference>
<dbReference type="PANTHER" id="PTHR42940">
    <property type="entry name" value="ALCOHOL DEHYDROGENASE 1-RELATED"/>
    <property type="match status" value="1"/>
</dbReference>
<comment type="cofactor">
    <cofactor evidence="1">
        <name>Zn(2+)</name>
        <dbReference type="ChEBI" id="CHEBI:29105"/>
    </cofactor>
</comment>
<evidence type="ECO:0000256" key="4">
    <source>
        <dbReference type="ARBA" id="ARBA00022833"/>
    </source>
</evidence>
<dbReference type="PANTHER" id="PTHR42940:SF8">
    <property type="entry name" value="VACUOLAR PROTEIN SORTING-ASSOCIATED PROTEIN 11"/>
    <property type="match status" value="1"/>
</dbReference>
<dbReference type="SUPFAM" id="SSF51735">
    <property type="entry name" value="NAD(P)-binding Rossmann-fold domains"/>
    <property type="match status" value="1"/>
</dbReference>
<comment type="similarity">
    <text evidence="2">Belongs to the zinc-containing alcohol dehydrogenase family.</text>
</comment>
<dbReference type="GO" id="GO:0016491">
    <property type="term" value="F:oxidoreductase activity"/>
    <property type="evidence" value="ECO:0007669"/>
    <property type="project" value="UniProtKB-KW"/>
</dbReference>
<dbReference type="SUPFAM" id="SSF50129">
    <property type="entry name" value="GroES-like"/>
    <property type="match status" value="1"/>
</dbReference>
<keyword evidence="3" id="KW-0479">Metal-binding</keyword>
<dbReference type="EMBL" id="VIFY01000019">
    <property type="protein sequence ID" value="TQB75512.1"/>
    <property type="molecule type" value="Genomic_DNA"/>
</dbReference>
<comment type="caution">
    <text evidence="7">The sequence shown here is derived from an EMBL/GenBank/DDBJ whole genome shotgun (WGS) entry which is preliminary data.</text>
</comment>
<protein>
    <recommendedName>
        <fullName evidence="6">Alcohol dehydrogenase-like N-terminal domain-containing protein</fullName>
    </recommendedName>
</protein>
<dbReference type="AlphaFoldDB" id="A0A507R3X1"/>
<evidence type="ECO:0000259" key="6">
    <source>
        <dbReference type="Pfam" id="PF08240"/>
    </source>
</evidence>
<evidence type="ECO:0000256" key="5">
    <source>
        <dbReference type="ARBA" id="ARBA00023002"/>
    </source>
</evidence>
<evidence type="ECO:0000313" key="7">
    <source>
        <dbReference type="EMBL" id="TQB75512.1"/>
    </source>
</evidence>
<sequence length="314" mass="33434">MAPATMKATVCKEVGKPTVIEDAPVPTPQGREILVRVKAASLCHSDAVSVVEELGPDAASYGINVGDLVGAPLWHNMCFTCFDCQDAEPQFCTKMQVKGLTSPGYFAEYTVVDPARAVVIPKEYPVPSALAPLFCAGITFWDALNRAKLQPGETVAIVGAGGLGELASKYAQAFGAKCVKDLNSADDVLNARSVPADLLPIKFAELNNGRLAGAAVVTSGVVPAYQTAFNIIKAQGSLAMVGLPHDPLPVLLPQLIAAKAPGEKEATKCVEFSTRKSIIPKIHPKKFRLEDINEMLDLVYSGKIEDGYMVVEFF</sequence>
<dbReference type="Proteomes" id="UP000319663">
    <property type="component" value="Unassembled WGS sequence"/>
</dbReference>
<proteinExistence type="inferred from homology"/>
<gene>
    <name evidence="7" type="ORF">MPDQ_002805</name>
</gene>
<dbReference type="InterPro" id="IPR013154">
    <property type="entry name" value="ADH-like_N"/>
</dbReference>
<dbReference type="Gene3D" id="3.90.180.10">
    <property type="entry name" value="Medium-chain alcohol dehydrogenases, catalytic domain"/>
    <property type="match status" value="2"/>
</dbReference>